<dbReference type="PANTHER" id="PTHR47504">
    <property type="entry name" value="RIGHT ORIGIN-BINDING PROTEIN"/>
    <property type="match status" value="1"/>
</dbReference>
<dbReference type="PRINTS" id="PR00032">
    <property type="entry name" value="HTHARAC"/>
</dbReference>
<keyword evidence="1" id="KW-0805">Transcription regulation</keyword>
<accession>A0A1I6IDX3</accession>
<dbReference type="AlphaFoldDB" id="A0A1I6IDX3"/>
<keyword evidence="3" id="KW-0804">Transcription</keyword>
<dbReference type="Pfam" id="PF12833">
    <property type="entry name" value="HTH_18"/>
    <property type="match status" value="1"/>
</dbReference>
<dbReference type="InterPro" id="IPR009057">
    <property type="entry name" value="Homeodomain-like_sf"/>
</dbReference>
<evidence type="ECO:0000256" key="2">
    <source>
        <dbReference type="ARBA" id="ARBA00023125"/>
    </source>
</evidence>
<sequence length="153" mass="18040">MSEWETRAVVQRMQEYIELHLVNPITLKQLADFAGYSPWYVSRMFKEITGKAPYEYIRSRRLTQAALVLREGNKKVVDVALDFIFDSQEGFTRAFSKEFGITPGKYRMKTPPIKLFLPEKVYDTYRAIHKKERMESGMKSVFVQIMERQKENA</sequence>
<evidence type="ECO:0000259" key="4">
    <source>
        <dbReference type="PROSITE" id="PS01124"/>
    </source>
</evidence>
<dbReference type="EMBL" id="FOYZ01000002">
    <property type="protein sequence ID" value="SFR64883.1"/>
    <property type="molecule type" value="Genomic_DNA"/>
</dbReference>
<dbReference type="GO" id="GO:0043565">
    <property type="term" value="F:sequence-specific DNA binding"/>
    <property type="evidence" value="ECO:0007669"/>
    <property type="project" value="InterPro"/>
</dbReference>
<evidence type="ECO:0000256" key="3">
    <source>
        <dbReference type="ARBA" id="ARBA00023163"/>
    </source>
</evidence>
<dbReference type="SMART" id="SM00342">
    <property type="entry name" value="HTH_ARAC"/>
    <property type="match status" value="1"/>
</dbReference>
<evidence type="ECO:0000313" key="5">
    <source>
        <dbReference type="EMBL" id="SFR64883.1"/>
    </source>
</evidence>
<dbReference type="Gene3D" id="1.10.10.60">
    <property type="entry name" value="Homeodomain-like"/>
    <property type="match status" value="2"/>
</dbReference>
<dbReference type="InterPro" id="IPR018060">
    <property type="entry name" value="HTH_AraC"/>
</dbReference>
<keyword evidence="2 5" id="KW-0238">DNA-binding</keyword>
<evidence type="ECO:0000313" key="6">
    <source>
        <dbReference type="Proteomes" id="UP000199659"/>
    </source>
</evidence>
<keyword evidence="6" id="KW-1185">Reference proteome</keyword>
<dbReference type="RefSeq" id="WP_330393411.1">
    <property type="nucleotide sequence ID" value="NZ_FOYZ01000002.1"/>
</dbReference>
<proteinExistence type="predicted"/>
<dbReference type="InterPro" id="IPR020449">
    <property type="entry name" value="Tscrpt_reg_AraC-type_HTH"/>
</dbReference>
<dbReference type="Proteomes" id="UP000199659">
    <property type="component" value="Unassembled WGS sequence"/>
</dbReference>
<dbReference type="GO" id="GO:0003700">
    <property type="term" value="F:DNA-binding transcription factor activity"/>
    <property type="evidence" value="ECO:0007669"/>
    <property type="project" value="InterPro"/>
</dbReference>
<dbReference type="PROSITE" id="PS01124">
    <property type="entry name" value="HTH_ARAC_FAMILY_2"/>
    <property type="match status" value="1"/>
</dbReference>
<dbReference type="InterPro" id="IPR050959">
    <property type="entry name" value="MarA-like"/>
</dbReference>
<dbReference type="SUPFAM" id="SSF46689">
    <property type="entry name" value="Homeodomain-like"/>
    <property type="match status" value="2"/>
</dbReference>
<reference evidence="5 6" key="1">
    <citation type="submission" date="2016-10" db="EMBL/GenBank/DDBJ databases">
        <authorList>
            <person name="de Groot N.N."/>
        </authorList>
    </citation>
    <scope>NUCLEOTIDE SEQUENCE [LARGE SCALE GENOMIC DNA]</scope>
    <source>
        <strain evidence="5 6">743A</strain>
    </source>
</reference>
<protein>
    <submittedName>
        <fullName evidence="5">AraC-type DNA-binding protein</fullName>
    </submittedName>
</protein>
<name>A0A1I6IDX3_9FIRM</name>
<dbReference type="STRING" id="37658.SAMN05661086_00741"/>
<dbReference type="PANTHER" id="PTHR47504:SF5">
    <property type="entry name" value="RIGHT ORIGIN-BINDING PROTEIN"/>
    <property type="match status" value="1"/>
</dbReference>
<evidence type="ECO:0000256" key="1">
    <source>
        <dbReference type="ARBA" id="ARBA00023015"/>
    </source>
</evidence>
<organism evidence="5 6">
    <name type="scientific">Anaeromicropila populeti</name>
    <dbReference type="NCBI Taxonomy" id="37658"/>
    <lineage>
        <taxon>Bacteria</taxon>
        <taxon>Bacillati</taxon>
        <taxon>Bacillota</taxon>
        <taxon>Clostridia</taxon>
        <taxon>Lachnospirales</taxon>
        <taxon>Lachnospiraceae</taxon>
        <taxon>Anaeromicropila</taxon>
    </lineage>
</organism>
<gene>
    <name evidence="5" type="ORF">SAMN05661086_00741</name>
</gene>
<feature type="domain" description="HTH araC/xylS-type" evidence="4">
    <location>
        <begin position="11"/>
        <end position="109"/>
    </location>
</feature>